<accession>A0A1M4SGA9</accession>
<protein>
    <submittedName>
        <fullName evidence="1">Stage II sporulation protein P</fullName>
    </submittedName>
</protein>
<reference evidence="1 2" key="1">
    <citation type="submission" date="2016-11" db="EMBL/GenBank/DDBJ databases">
        <authorList>
            <person name="Jaros S."/>
            <person name="Januszkiewicz K."/>
            <person name="Wedrychowicz H."/>
        </authorList>
    </citation>
    <scope>NUCLEOTIDE SEQUENCE [LARGE SCALE GENOMIC DNA]</scope>
    <source>
        <strain evidence="1 2">DSM 17918</strain>
    </source>
</reference>
<dbReference type="STRING" id="1121256.SAMN02746089_00039"/>
<evidence type="ECO:0000313" key="2">
    <source>
        <dbReference type="Proteomes" id="UP000184088"/>
    </source>
</evidence>
<dbReference type="Proteomes" id="UP000184088">
    <property type="component" value="Unassembled WGS sequence"/>
</dbReference>
<dbReference type="InterPro" id="IPR010897">
    <property type="entry name" value="Spore_II_P"/>
</dbReference>
<dbReference type="RefSeq" id="WP_084110713.1">
    <property type="nucleotide sequence ID" value="NZ_FQVH01000001.1"/>
</dbReference>
<dbReference type="OrthoDB" id="1633470at2"/>
<gene>
    <name evidence="1" type="ORF">SAMN02746089_00039</name>
</gene>
<dbReference type="EMBL" id="FQVH01000001">
    <property type="protein sequence ID" value="SHE31229.1"/>
    <property type="molecule type" value="Genomic_DNA"/>
</dbReference>
<proteinExistence type="predicted"/>
<dbReference type="AlphaFoldDB" id="A0A1M4SGA9"/>
<organism evidence="1 2">
    <name type="scientific">Caldanaerobius fijiensis DSM 17918</name>
    <dbReference type="NCBI Taxonomy" id="1121256"/>
    <lineage>
        <taxon>Bacteria</taxon>
        <taxon>Bacillati</taxon>
        <taxon>Bacillota</taxon>
        <taxon>Clostridia</taxon>
        <taxon>Thermoanaerobacterales</taxon>
        <taxon>Thermoanaerobacteraceae</taxon>
        <taxon>Caldanaerobius</taxon>
    </lineage>
</organism>
<sequence>MFILKYRSLYTFFAIILLLFILSSLLFSDTKAETNNNAEMDKQVKISEVLLDMGMPLLQAENKKHSYDINWAFISKMTSIRLDPEFILSFQIPLLNNTKKIAISSSIAKENQTKLQPKKEVIDGDKLQDNNNNVESNPVGNFDNSKPLVLIYHTHTHESFIATSQYKYIPIDSDRSDDNNVNVVRLGEELKKILNENGIGVLHDTTVHDVPYEGAYERSIITFKNDLTKYPSIRFAIDLHRDAYGEVMKKGITKIPDLNKLPNPDFRKKYLLERNGQRYAKIMFVIGTRRNPSDKEDWHKNYDFAEQVSNRVNELMPGLSLGIDTKTYASYNQQLLDHAVLIEVGSNYNTLEEALASIKYIGKAFSDVINSINR</sequence>
<evidence type="ECO:0000313" key="1">
    <source>
        <dbReference type="EMBL" id="SHE31229.1"/>
    </source>
</evidence>
<dbReference type="NCBIfam" id="TIGR02867">
    <property type="entry name" value="spore_II_P"/>
    <property type="match status" value="1"/>
</dbReference>
<name>A0A1M4SGA9_9THEO</name>
<dbReference type="Pfam" id="PF07454">
    <property type="entry name" value="SpoIIP"/>
    <property type="match status" value="1"/>
</dbReference>
<keyword evidence="2" id="KW-1185">Reference proteome</keyword>